<dbReference type="InterPro" id="IPR002316">
    <property type="entry name" value="Pro-tRNA-ligase_IIa"/>
</dbReference>
<evidence type="ECO:0000256" key="2">
    <source>
        <dbReference type="ARBA" id="ARBA00011738"/>
    </source>
</evidence>
<keyword evidence="13" id="KW-1185">Reference proteome</keyword>
<dbReference type="InterPro" id="IPR007214">
    <property type="entry name" value="YbaK/aa-tRNA-synth-assoc-dom"/>
</dbReference>
<evidence type="ECO:0000256" key="4">
    <source>
        <dbReference type="ARBA" id="ARBA00022598"/>
    </source>
</evidence>
<comment type="function">
    <text evidence="10">Catalyzes the attachment of proline to tRNA(Pro) in a two-step reaction: proline is first activated by ATP to form Pro-AMP and then transferred to the acceptor end of tRNA(Pro). As ProRS can inadvertently accommodate and process non-cognate amino acids such as alanine and cysteine, to avoid such errors it has two additional distinct editing activities against alanine. One activity is designated as 'pretransfer' editing and involves the tRNA(Pro)-independent hydrolysis of activated Ala-AMP. The other activity is designated 'posttransfer' editing and involves deacylation of mischarged Ala-tRNA(Pro). The misacylated Cys-tRNA(Pro) is not edited by ProRS.</text>
</comment>
<dbReference type="NCBIfam" id="NF006625">
    <property type="entry name" value="PRK09194.1"/>
    <property type="match status" value="1"/>
</dbReference>
<accession>A0A2Z2NXA5</accession>
<dbReference type="SUPFAM" id="SSF52954">
    <property type="entry name" value="Class II aaRS ABD-related"/>
    <property type="match status" value="1"/>
</dbReference>
<dbReference type="PROSITE" id="PS50862">
    <property type="entry name" value="AA_TRNA_LIGASE_II"/>
    <property type="match status" value="1"/>
</dbReference>
<dbReference type="InterPro" id="IPR023717">
    <property type="entry name" value="Pro-tRNA-Synthase_IIa_type1"/>
</dbReference>
<evidence type="ECO:0000256" key="6">
    <source>
        <dbReference type="ARBA" id="ARBA00022840"/>
    </source>
</evidence>
<dbReference type="CDD" id="cd00779">
    <property type="entry name" value="ProRS_core_prok"/>
    <property type="match status" value="1"/>
</dbReference>
<dbReference type="GO" id="GO:0002161">
    <property type="term" value="F:aminoacyl-tRNA deacylase activity"/>
    <property type="evidence" value="ECO:0007669"/>
    <property type="project" value="InterPro"/>
</dbReference>
<dbReference type="Pfam" id="PF04073">
    <property type="entry name" value="tRNA_edit"/>
    <property type="match status" value="1"/>
</dbReference>
<evidence type="ECO:0000256" key="1">
    <source>
        <dbReference type="ARBA" id="ARBA00004496"/>
    </source>
</evidence>
<dbReference type="Pfam" id="PF03129">
    <property type="entry name" value="HGTP_anticodon"/>
    <property type="match status" value="1"/>
</dbReference>
<evidence type="ECO:0000256" key="9">
    <source>
        <dbReference type="ARBA" id="ARBA00047671"/>
    </source>
</evidence>
<keyword evidence="4 10" id="KW-0436">Ligase</keyword>
<reference evidence="12 13" key="1">
    <citation type="submission" date="2016-12" db="EMBL/GenBank/DDBJ databases">
        <authorList>
            <person name="Song W.-J."/>
            <person name="Kurnit D.M."/>
        </authorList>
    </citation>
    <scope>NUCLEOTIDE SEQUENCE [LARGE SCALE GENOMIC DNA]</scope>
    <source>
        <strain evidence="12 13">IMCC3135</strain>
    </source>
</reference>
<dbReference type="GO" id="GO:0005829">
    <property type="term" value="C:cytosol"/>
    <property type="evidence" value="ECO:0007669"/>
    <property type="project" value="TreeGrafter"/>
</dbReference>
<comment type="domain">
    <text evidence="10">Consists of three domains: the N-terminal catalytic domain, the editing domain and the C-terminal anticodon-binding domain.</text>
</comment>
<dbReference type="FunFam" id="3.30.930.10:FF:000043">
    <property type="entry name" value="Proline--tRNA ligase"/>
    <property type="match status" value="1"/>
</dbReference>
<dbReference type="AlphaFoldDB" id="A0A2Z2NXA5"/>
<dbReference type="GO" id="GO:0006433">
    <property type="term" value="P:prolyl-tRNA aminoacylation"/>
    <property type="evidence" value="ECO:0007669"/>
    <property type="project" value="UniProtKB-UniRule"/>
</dbReference>
<comment type="subunit">
    <text evidence="2 10">Homodimer.</text>
</comment>
<dbReference type="InterPro" id="IPR044140">
    <property type="entry name" value="ProRS_anticodon_short"/>
</dbReference>
<dbReference type="Proteomes" id="UP000250079">
    <property type="component" value="Chromosome"/>
</dbReference>
<organism evidence="12 13">
    <name type="scientific">Granulosicoccus antarcticus IMCC3135</name>
    <dbReference type="NCBI Taxonomy" id="1192854"/>
    <lineage>
        <taxon>Bacteria</taxon>
        <taxon>Pseudomonadati</taxon>
        <taxon>Pseudomonadota</taxon>
        <taxon>Gammaproteobacteria</taxon>
        <taxon>Chromatiales</taxon>
        <taxon>Granulosicoccaceae</taxon>
        <taxon>Granulosicoccus</taxon>
    </lineage>
</organism>
<dbReference type="Gene3D" id="3.90.960.10">
    <property type="entry name" value="YbaK/aminoacyl-tRNA synthetase-associated domain"/>
    <property type="match status" value="1"/>
</dbReference>
<comment type="subcellular location">
    <subcellularLocation>
        <location evidence="1 10">Cytoplasm</location>
    </subcellularLocation>
</comment>
<gene>
    <name evidence="10 12" type="primary">proS</name>
    <name evidence="12" type="ORF">IMCC3135_30135</name>
</gene>
<dbReference type="InterPro" id="IPR006195">
    <property type="entry name" value="aa-tRNA-synth_II"/>
</dbReference>
<dbReference type="InterPro" id="IPR004154">
    <property type="entry name" value="Anticodon-bd"/>
</dbReference>
<dbReference type="PANTHER" id="PTHR42753:SF2">
    <property type="entry name" value="PROLINE--TRNA LIGASE"/>
    <property type="match status" value="1"/>
</dbReference>
<dbReference type="InterPro" id="IPR036754">
    <property type="entry name" value="YbaK/aa-tRNA-synt-asso_dom_sf"/>
</dbReference>
<comment type="similarity">
    <text evidence="10">Belongs to the class-II aminoacyl-tRNA synthetase family. ProS type 1 subfamily.</text>
</comment>
<dbReference type="CDD" id="cd00861">
    <property type="entry name" value="ProRS_anticodon_short"/>
    <property type="match status" value="1"/>
</dbReference>
<evidence type="ECO:0000259" key="11">
    <source>
        <dbReference type="PROSITE" id="PS50862"/>
    </source>
</evidence>
<evidence type="ECO:0000313" key="12">
    <source>
        <dbReference type="EMBL" id="ASJ76076.1"/>
    </source>
</evidence>
<dbReference type="EC" id="6.1.1.15" evidence="10"/>
<keyword evidence="6 10" id="KW-0067">ATP-binding</keyword>
<dbReference type="InterPro" id="IPR002314">
    <property type="entry name" value="aa-tRNA-synt_IIb"/>
</dbReference>
<dbReference type="GO" id="GO:0004827">
    <property type="term" value="F:proline-tRNA ligase activity"/>
    <property type="evidence" value="ECO:0007669"/>
    <property type="project" value="UniProtKB-UniRule"/>
</dbReference>
<protein>
    <recommendedName>
        <fullName evidence="10">Proline--tRNA ligase</fullName>
        <ecNumber evidence="10">6.1.1.15</ecNumber>
    </recommendedName>
    <alternativeName>
        <fullName evidence="10">Prolyl-tRNA synthetase</fullName>
        <shortName evidence="10">ProRS</shortName>
    </alternativeName>
</protein>
<keyword evidence="7 10" id="KW-0648">Protein biosynthesis</keyword>
<dbReference type="EMBL" id="CP018632">
    <property type="protein sequence ID" value="ASJ76076.1"/>
    <property type="molecule type" value="Genomic_DNA"/>
</dbReference>
<evidence type="ECO:0000256" key="10">
    <source>
        <dbReference type="HAMAP-Rule" id="MF_01569"/>
    </source>
</evidence>
<keyword evidence="5 10" id="KW-0547">Nucleotide-binding</keyword>
<keyword evidence="3 10" id="KW-0963">Cytoplasm</keyword>
<evidence type="ECO:0000256" key="8">
    <source>
        <dbReference type="ARBA" id="ARBA00023146"/>
    </source>
</evidence>
<keyword evidence="8 10" id="KW-0030">Aminoacyl-tRNA synthetase</keyword>
<dbReference type="Pfam" id="PF00587">
    <property type="entry name" value="tRNA-synt_2b"/>
    <property type="match status" value="1"/>
</dbReference>
<name>A0A2Z2NXA5_9GAMM</name>
<evidence type="ECO:0000256" key="7">
    <source>
        <dbReference type="ARBA" id="ARBA00022917"/>
    </source>
</evidence>
<dbReference type="Gene3D" id="3.40.50.800">
    <property type="entry name" value="Anticodon-binding domain"/>
    <property type="match status" value="1"/>
</dbReference>
<dbReference type="PANTHER" id="PTHR42753">
    <property type="entry name" value="MITOCHONDRIAL RIBOSOME PROTEIN L39/PROLYL-TRNA LIGASE FAMILY MEMBER"/>
    <property type="match status" value="1"/>
</dbReference>
<dbReference type="SUPFAM" id="SSF55826">
    <property type="entry name" value="YbaK/ProRS associated domain"/>
    <property type="match status" value="1"/>
</dbReference>
<dbReference type="FunFam" id="3.30.930.10:FF:000097">
    <property type="entry name" value="Proline--tRNA ligase"/>
    <property type="match status" value="1"/>
</dbReference>
<proteinExistence type="inferred from homology"/>
<dbReference type="GO" id="GO:0005524">
    <property type="term" value="F:ATP binding"/>
    <property type="evidence" value="ECO:0007669"/>
    <property type="project" value="UniProtKB-UniRule"/>
</dbReference>
<dbReference type="InterPro" id="IPR004500">
    <property type="entry name" value="Pro-tRNA-synth_IIa_bac-type"/>
</dbReference>
<dbReference type="HAMAP" id="MF_01569">
    <property type="entry name" value="Pro_tRNA_synth_type1"/>
    <property type="match status" value="1"/>
</dbReference>
<dbReference type="KEGG" id="gai:IMCC3135_30135"/>
<evidence type="ECO:0000256" key="5">
    <source>
        <dbReference type="ARBA" id="ARBA00022741"/>
    </source>
</evidence>
<comment type="catalytic activity">
    <reaction evidence="9 10">
        <text>tRNA(Pro) + L-proline + ATP = L-prolyl-tRNA(Pro) + AMP + diphosphate</text>
        <dbReference type="Rhea" id="RHEA:14305"/>
        <dbReference type="Rhea" id="RHEA-COMP:9700"/>
        <dbReference type="Rhea" id="RHEA-COMP:9702"/>
        <dbReference type="ChEBI" id="CHEBI:30616"/>
        <dbReference type="ChEBI" id="CHEBI:33019"/>
        <dbReference type="ChEBI" id="CHEBI:60039"/>
        <dbReference type="ChEBI" id="CHEBI:78442"/>
        <dbReference type="ChEBI" id="CHEBI:78532"/>
        <dbReference type="ChEBI" id="CHEBI:456215"/>
        <dbReference type="EC" id="6.1.1.15"/>
    </reaction>
</comment>
<dbReference type="InterPro" id="IPR050062">
    <property type="entry name" value="Pro-tRNA_synthetase"/>
</dbReference>
<dbReference type="InterPro" id="IPR045864">
    <property type="entry name" value="aa-tRNA-synth_II/BPL/LPL"/>
</dbReference>
<feature type="domain" description="Aminoacyl-transfer RNA synthetases class-II family profile" evidence="11">
    <location>
        <begin position="47"/>
        <end position="478"/>
    </location>
</feature>
<sequence length="577" mass="63461">MARYTEHRTIEIKGMRASQFHISTAKETPNDAEIASHQLMLRAGLIRRLGSGLYSWLPLGLRVVRKIEAVVREEMNKAGALEVLMPSIQPSELWQESGRWEKFGPELLRLHDRHNREYCVGPTHEEVITDIARREIKSYRQLPLNFYQIQTKFRDEVRPRFGVMRAREFIMKDGYSFNLGAESLQQSFDQMHVAYCNVFDRMGLTYRAVEADSGSIGGAQSREFHVLADSGEDAVVYSTEGEYAANMEKAVAVSQGTRGEASQAMETIDTPGVHTITELATQLDIDESKCLKTLLVQGVETPVIALVLRGDHQLNEVKAEHLPEVASPLTMADAAAIKAAANCDAGSIGPVGLSIPVIADADAAKMSDFVCGANQNDKHLSGVNWDRDLPEPIVRDLRNVVEGDASPVGGGTLKIVRGIEVGHIFQLGDTYSQSMGASVLDENGKPQVMLMGCYGIGITRIAAAAIEQNNDDKGMIWPMAIAPFEAVICPINMVKSEAVKEAAEALYNELKEAGVDVLFDDRPLRPGAMFADMELIGIPHRFVVSDKLLANNEIEYRDRTAAESVIIPRADVLSKIV</sequence>
<dbReference type="InterPro" id="IPR033730">
    <property type="entry name" value="ProRS_core_prok"/>
</dbReference>
<dbReference type="SUPFAM" id="SSF55681">
    <property type="entry name" value="Class II aaRS and biotin synthetases"/>
    <property type="match status" value="1"/>
</dbReference>
<dbReference type="CDD" id="cd04334">
    <property type="entry name" value="ProRS-INS"/>
    <property type="match status" value="1"/>
</dbReference>
<dbReference type="InterPro" id="IPR036621">
    <property type="entry name" value="Anticodon-bd_dom_sf"/>
</dbReference>
<dbReference type="NCBIfam" id="TIGR00409">
    <property type="entry name" value="proS_fam_II"/>
    <property type="match status" value="1"/>
</dbReference>
<dbReference type="PRINTS" id="PR01046">
    <property type="entry name" value="TRNASYNTHPRO"/>
</dbReference>
<dbReference type="PIRSF" id="PIRSF001535">
    <property type="entry name" value="ProRS_1"/>
    <property type="match status" value="1"/>
</dbReference>
<evidence type="ECO:0000256" key="3">
    <source>
        <dbReference type="ARBA" id="ARBA00022490"/>
    </source>
</evidence>
<dbReference type="Gene3D" id="3.30.930.10">
    <property type="entry name" value="Bira Bifunctional Protein, Domain 2"/>
    <property type="match status" value="2"/>
</dbReference>
<evidence type="ECO:0000313" key="13">
    <source>
        <dbReference type="Proteomes" id="UP000250079"/>
    </source>
</evidence>